<reference evidence="2 3" key="1">
    <citation type="submission" date="2020-08" db="EMBL/GenBank/DDBJ databases">
        <title>A Genomic Blueprint of the Chicken Gut Microbiome.</title>
        <authorList>
            <person name="Gilroy R."/>
            <person name="Ravi A."/>
            <person name="Getino M."/>
            <person name="Pursley I."/>
            <person name="Horton D.L."/>
            <person name="Alikhan N.-F."/>
            <person name="Baker D."/>
            <person name="Gharbi K."/>
            <person name="Hall N."/>
            <person name="Watson M."/>
            <person name="Adriaenssens E.M."/>
            <person name="Foster-Nyarko E."/>
            <person name="Jarju S."/>
            <person name="Secka A."/>
            <person name="Antonio M."/>
            <person name="Oren A."/>
            <person name="Chaudhuri R."/>
            <person name="La Ragione R.M."/>
            <person name="Hildebrand F."/>
            <person name="Pallen M.J."/>
        </authorList>
    </citation>
    <scope>NUCLEOTIDE SEQUENCE [LARGE SCALE GENOMIC DNA]</scope>
    <source>
        <strain evidence="2 3">Re57</strain>
    </source>
</reference>
<dbReference type="EMBL" id="JACSPY010000008">
    <property type="protein sequence ID" value="MBD8021000.1"/>
    <property type="molecule type" value="Genomic_DNA"/>
</dbReference>
<name>A0ABR8WVG0_9MICO</name>
<accession>A0ABR8WVG0</accession>
<sequence length="209" mass="22858">MVERNQPSQKPPAAELDLQHFPSRAILAGTQWKRAHRAEREPWFFASAGSGRFDLEEPMGTCYVANRAEGAAREVIGPEFISTGFVNRQLLKDRVVSTVLMPSDLTAAKLTADGAFAFGVSNELSATSDYSICQSWAAAFASHGFTAIWYQPRFSPAKGRAVAVFGDAGAWTEKPHETTSLESVVERMPGVTIVDTGKKNSFDIRDEPM</sequence>
<dbReference type="RefSeq" id="WP_191726421.1">
    <property type="nucleotide sequence ID" value="NZ_JACSPY010000008.1"/>
</dbReference>
<evidence type="ECO:0000259" key="1">
    <source>
        <dbReference type="SMART" id="SM00953"/>
    </source>
</evidence>
<dbReference type="Proteomes" id="UP000651517">
    <property type="component" value="Unassembled WGS sequence"/>
</dbReference>
<evidence type="ECO:0000313" key="3">
    <source>
        <dbReference type="Proteomes" id="UP000651517"/>
    </source>
</evidence>
<dbReference type="SMART" id="SM00953">
    <property type="entry name" value="RES"/>
    <property type="match status" value="1"/>
</dbReference>
<proteinExistence type="predicted"/>
<keyword evidence="3" id="KW-1185">Reference proteome</keyword>
<protein>
    <submittedName>
        <fullName evidence="2">RES family NAD+ phosphorylase</fullName>
    </submittedName>
</protein>
<comment type="caution">
    <text evidence="2">The sequence shown here is derived from an EMBL/GenBank/DDBJ whole genome shotgun (WGS) entry which is preliminary data.</text>
</comment>
<feature type="domain" description="RES" evidence="1">
    <location>
        <begin position="42"/>
        <end position="175"/>
    </location>
</feature>
<dbReference type="Pfam" id="PF08808">
    <property type="entry name" value="RES"/>
    <property type="match status" value="1"/>
</dbReference>
<evidence type="ECO:0000313" key="2">
    <source>
        <dbReference type="EMBL" id="MBD8021000.1"/>
    </source>
</evidence>
<dbReference type="InterPro" id="IPR014914">
    <property type="entry name" value="RES_dom"/>
</dbReference>
<gene>
    <name evidence="2" type="ORF">H9634_09435</name>
</gene>
<organism evidence="2 3">
    <name type="scientific">Brevibacterium gallinarum</name>
    <dbReference type="NCBI Taxonomy" id="2762220"/>
    <lineage>
        <taxon>Bacteria</taxon>
        <taxon>Bacillati</taxon>
        <taxon>Actinomycetota</taxon>
        <taxon>Actinomycetes</taxon>
        <taxon>Micrococcales</taxon>
        <taxon>Brevibacteriaceae</taxon>
        <taxon>Brevibacterium</taxon>
    </lineage>
</organism>